<dbReference type="OrthoDB" id="1624361at2759"/>
<dbReference type="AlphaFoldDB" id="A0A7J0FAH4"/>
<dbReference type="EMBL" id="BJWL01000011">
    <property type="protein sequence ID" value="GFY95708.1"/>
    <property type="molecule type" value="Genomic_DNA"/>
</dbReference>
<feature type="region of interest" description="Disordered" evidence="1">
    <location>
        <begin position="1"/>
        <end position="22"/>
    </location>
</feature>
<evidence type="ECO:0000313" key="2">
    <source>
        <dbReference type="EMBL" id="GFY95708.1"/>
    </source>
</evidence>
<protein>
    <submittedName>
        <fullName evidence="2">SAUR-like auxin-responsive protein family</fullName>
    </submittedName>
</protein>
<keyword evidence="3" id="KW-1185">Reference proteome</keyword>
<comment type="caution">
    <text evidence="2">The sequence shown here is derived from an EMBL/GenBank/DDBJ whole genome shotgun (WGS) entry which is preliminary data.</text>
</comment>
<evidence type="ECO:0000256" key="1">
    <source>
        <dbReference type="SAM" id="MobiDB-lite"/>
    </source>
</evidence>
<gene>
    <name evidence="2" type="ORF">Acr_11g0000140</name>
</gene>
<accession>A0A7J0FAH4</accession>
<proteinExistence type="predicted"/>
<organism evidence="2 3">
    <name type="scientific">Actinidia rufa</name>
    <dbReference type="NCBI Taxonomy" id="165716"/>
    <lineage>
        <taxon>Eukaryota</taxon>
        <taxon>Viridiplantae</taxon>
        <taxon>Streptophyta</taxon>
        <taxon>Embryophyta</taxon>
        <taxon>Tracheophyta</taxon>
        <taxon>Spermatophyta</taxon>
        <taxon>Magnoliopsida</taxon>
        <taxon>eudicotyledons</taxon>
        <taxon>Gunneridae</taxon>
        <taxon>Pentapetalae</taxon>
        <taxon>asterids</taxon>
        <taxon>Ericales</taxon>
        <taxon>Actinidiaceae</taxon>
        <taxon>Actinidia</taxon>
    </lineage>
</organism>
<name>A0A7J0FAH4_9ERIC</name>
<dbReference type="Proteomes" id="UP000585474">
    <property type="component" value="Unassembled WGS sequence"/>
</dbReference>
<evidence type="ECO:0000313" key="3">
    <source>
        <dbReference type="Proteomes" id="UP000585474"/>
    </source>
</evidence>
<sequence>MAEEGGAPHTIRRSPGTRGGVCGVQLSEIRGARDIPEPPRLQEVLGPSGGRVRLHQHWTISNPLRRVRLRRNPPVLAGSEPNNSARSMNLEDFQRYCHLDFWPESRPLLYGLVDKPIW</sequence>
<reference evidence="2 3" key="1">
    <citation type="submission" date="2019-07" db="EMBL/GenBank/DDBJ databases">
        <title>De Novo Assembly of kiwifruit Actinidia rufa.</title>
        <authorList>
            <person name="Sugita-Konishi S."/>
            <person name="Sato K."/>
            <person name="Mori E."/>
            <person name="Abe Y."/>
            <person name="Kisaki G."/>
            <person name="Hamano K."/>
            <person name="Suezawa K."/>
            <person name="Otani M."/>
            <person name="Fukuda T."/>
            <person name="Manabe T."/>
            <person name="Gomi K."/>
            <person name="Tabuchi M."/>
            <person name="Akimitsu K."/>
            <person name="Kataoka I."/>
        </authorList>
    </citation>
    <scope>NUCLEOTIDE SEQUENCE [LARGE SCALE GENOMIC DNA]</scope>
    <source>
        <strain evidence="3">cv. Fuchu</strain>
    </source>
</reference>